<keyword evidence="10" id="KW-1185">Reference proteome</keyword>
<dbReference type="CDD" id="cd06261">
    <property type="entry name" value="TM_PBP2"/>
    <property type="match status" value="1"/>
</dbReference>
<reference evidence="10" key="1">
    <citation type="journal article" date="2019" name="Int. J. Syst. Evol. Microbiol.">
        <title>The Global Catalogue of Microorganisms (GCM) 10K type strain sequencing project: providing services to taxonomists for standard genome sequencing and annotation.</title>
        <authorList>
            <consortium name="The Broad Institute Genomics Platform"/>
            <consortium name="The Broad Institute Genome Sequencing Center for Infectious Disease"/>
            <person name="Wu L."/>
            <person name="Ma J."/>
        </authorList>
    </citation>
    <scope>NUCLEOTIDE SEQUENCE [LARGE SCALE GENOMIC DNA]</scope>
    <source>
        <strain evidence="10">CGMCC 1.15044</strain>
    </source>
</reference>
<dbReference type="PANTHER" id="PTHR43744">
    <property type="entry name" value="ABC TRANSPORTER PERMEASE PROTEIN MG189-RELATED-RELATED"/>
    <property type="match status" value="1"/>
</dbReference>
<evidence type="ECO:0000256" key="7">
    <source>
        <dbReference type="RuleBase" id="RU363032"/>
    </source>
</evidence>
<dbReference type="Gene3D" id="1.10.3720.10">
    <property type="entry name" value="MetI-like"/>
    <property type="match status" value="1"/>
</dbReference>
<protein>
    <submittedName>
        <fullName evidence="9">Sugar ABC transporter permease</fullName>
    </submittedName>
</protein>
<feature type="transmembrane region" description="Helical" evidence="7">
    <location>
        <begin position="98"/>
        <end position="117"/>
    </location>
</feature>
<keyword evidence="5 7" id="KW-1133">Transmembrane helix</keyword>
<gene>
    <name evidence="9" type="ORF">GCM10010917_28690</name>
</gene>
<keyword evidence="3" id="KW-1003">Cell membrane</keyword>
<keyword evidence="4 7" id="KW-0812">Transmembrane</keyword>
<comment type="subcellular location">
    <subcellularLocation>
        <location evidence="1 7">Cell membrane</location>
        <topology evidence="1 7">Multi-pass membrane protein</topology>
    </subcellularLocation>
</comment>
<proteinExistence type="inferred from homology"/>
<dbReference type="PROSITE" id="PS50928">
    <property type="entry name" value="ABC_TM1"/>
    <property type="match status" value="1"/>
</dbReference>
<evidence type="ECO:0000256" key="3">
    <source>
        <dbReference type="ARBA" id="ARBA00022475"/>
    </source>
</evidence>
<keyword evidence="2 7" id="KW-0813">Transport</keyword>
<accession>A0ABQ1GDR3</accession>
<evidence type="ECO:0000256" key="4">
    <source>
        <dbReference type="ARBA" id="ARBA00022692"/>
    </source>
</evidence>
<dbReference type="EMBL" id="BMHF01000009">
    <property type="protein sequence ID" value="GGA41676.1"/>
    <property type="molecule type" value="Genomic_DNA"/>
</dbReference>
<feature type="transmembrane region" description="Helical" evidence="7">
    <location>
        <begin position="202"/>
        <end position="225"/>
    </location>
</feature>
<name>A0ABQ1GDR3_9BACL</name>
<sequence>MATATVLKGPKSTRGMKASGPIRESGVDRFFLVVTYCFLAIALIIVLYPVVYIISASISSPKFVSSGEMWLFPKGLTFDGYKLVFENPKIWLGYRNTIVYTVLGTLLNLLLTIPSAYALSRTDLVGRKLFLALILVTMFFSGGLIPTYLVVKDLGLVNTLWALILPTGVSVWNLIVARTFFQSSIPKELQEAAQVDGCSNTRLFVQIILPLSAPIIAVMTLFYGVNQWNSYFPALIYLNDTDKYPLQMVLRQILVLQEMSAETTGAAISSDIAQAMNNKAEIASLVKYAVIIVSTLPIIVIYPFVQRYFVQGVMIGSVKG</sequence>
<dbReference type="SUPFAM" id="SSF161098">
    <property type="entry name" value="MetI-like"/>
    <property type="match status" value="1"/>
</dbReference>
<feature type="transmembrane region" description="Helical" evidence="7">
    <location>
        <begin position="161"/>
        <end position="181"/>
    </location>
</feature>
<dbReference type="Pfam" id="PF00528">
    <property type="entry name" value="BPD_transp_1"/>
    <property type="match status" value="1"/>
</dbReference>
<evidence type="ECO:0000256" key="6">
    <source>
        <dbReference type="ARBA" id="ARBA00023136"/>
    </source>
</evidence>
<keyword evidence="6 7" id="KW-0472">Membrane</keyword>
<dbReference type="InterPro" id="IPR000515">
    <property type="entry name" value="MetI-like"/>
</dbReference>
<feature type="transmembrane region" description="Helical" evidence="7">
    <location>
        <begin position="30"/>
        <end position="54"/>
    </location>
</feature>
<evidence type="ECO:0000313" key="10">
    <source>
        <dbReference type="Proteomes" id="UP000609323"/>
    </source>
</evidence>
<dbReference type="PANTHER" id="PTHR43744:SF9">
    <property type="entry name" value="POLYGALACTURONAN_RHAMNOGALACTURONAN TRANSPORT SYSTEM PERMEASE PROTEIN YTCP"/>
    <property type="match status" value="1"/>
</dbReference>
<comment type="caution">
    <text evidence="9">The sequence shown here is derived from an EMBL/GenBank/DDBJ whole genome shotgun (WGS) entry which is preliminary data.</text>
</comment>
<feature type="transmembrane region" description="Helical" evidence="7">
    <location>
        <begin position="285"/>
        <end position="305"/>
    </location>
</feature>
<evidence type="ECO:0000256" key="2">
    <source>
        <dbReference type="ARBA" id="ARBA00022448"/>
    </source>
</evidence>
<evidence type="ECO:0000256" key="5">
    <source>
        <dbReference type="ARBA" id="ARBA00022989"/>
    </source>
</evidence>
<evidence type="ECO:0000259" key="8">
    <source>
        <dbReference type="PROSITE" id="PS50928"/>
    </source>
</evidence>
<comment type="similarity">
    <text evidence="7">Belongs to the binding-protein-dependent transport system permease family.</text>
</comment>
<dbReference type="InterPro" id="IPR035906">
    <property type="entry name" value="MetI-like_sf"/>
</dbReference>
<evidence type="ECO:0000256" key="1">
    <source>
        <dbReference type="ARBA" id="ARBA00004651"/>
    </source>
</evidence>
<organism evidence="9 10">
    <name type="scientific">Paenibacillus physcomitrellae</name>
    <dbReference type="NCBI Taxonomy" id="1619311"/>
    <lineage>
        <taxon>Bacteria</taxon>
        <taxon>Bacillati</taxon>
        <taxon>Bacillota</taxon>
        <taxon>Bacilli</taxon>
        <taxon>Bacillales</taxon>
        <taxon>Paenibacillaceae</taxon>
        <taxon>Paenibacillus</taxon>
    </lineage>
</organism>
<evidence type="ECO:0000313" key="9">
    <source>
        <dbReference type="EMBL" id="GGA41676.1"/>
    </source>
</evidence>
<feature type="transmembrane region" description="Helical" evidence="7">
    <location>
        <begin position="129"/>
        <end position="149"/>
    </location>
</feature>
<feature type="domain" description="ABC transmembrane type-1" evidence="8">
    <location>
        <begin position="94"/>
        <end position="303"/>
    </location>
</feature>
<dbReference type="Proteomes" id="UP000609323">
    <property type="component" value="Unassembled WGS sequence"/>
</dbReference>